<reference evidence="1 2" key="1">
    <citation type="journal article" date="2018" name="Mol. Plant">
        <title>The genome of Artemisia annua provides insight into the evolution of Asteraceae family and artemisinin biosynthesis.</title>
        <authorList>
            <person name="Shen Q."/>
            <person name="Zhang L."/>
            <person name="Liao Z."/>
            <person name="Wang S."/>
            <person name="Yan T."/>
            <person name="Shi P."/>
            <person name="Liu M."/>
            <person name="Fu X."/>
            <person name="Pan Q."/>
            <person name="Wang Y."/>
            <person name="Lv Z."/>
            <person name="Lu X."/>
            <person name="Zhang F."/>
            <person name="Jiang W."/>
            <person name="Ma Y."/>
            <person name="Chen M."/>
            <person name="Hao X."/>
            <person name="Li L."/>
            <person name="Tang Y."/>
            <person name="Lv G."/>
            <person name="Zhou Y."/>
            <person name="Sun X."/>
            <person name="Brodelius P.E."/>
            <person name="Rose J.K.C."/>
            <person name="Tang K."/>
        </authorList>
    </citation>
    <scope>NUCLEOTIDE SEQUENCE [LARGE SCALE GENOMIC DNA]</scope>
    <source>
        <strain evidence="2">cv. Huhao1</strain>
        <tissue evidence="1">Leaf</tissue>
    </source>
</reference>
<protein>
    <submittedName>
        <fullName evidence="1">Uncharacterized protein</fullName>
    </submittedName>
</protein>
<dbReference type="Proteomes" id="UP000245207">
    <property type="component" value="Unassembled WGS sequence"/>
</dbReference>
<comment type="caution">
    <text evidence="1">The sequence shown here is derived from an EMBL/GenBank/DDBJ whole genome shotgun (WGS) entry which is preliminary data.</text>
</comment>
<proteinExistence type="predicted"/>
<accession>A0A2U1NJL0</accession>
<sequence length="97" mass="10849">MDNYHLNKAGLIVVAVVDAKNRVVNSQIQVMDEVVDDPDVHHVFDEMRSALLRSLEEGSVEWKNGREIALQAGAKPRKKCGCCGEKTNEHTPSQHVR</sequence>
<dbReference type="AlphaFoldDB" id="A0A2U1NJL0"/>
<evidence type="ECO:0000313" key="2">
    <source>
        <dbReference type="Proteomes" id="UP000245207"/>
    </source>
</evidence>
<dbReference type="EMBL" id="PKPP01002704">
    <property type="protein sequence ID" value="PWA73656.1"/>
    <property type="molecule type" value="Genomic_DNA"/>
</dbReference>
<keyword evidence="2" id="KW-1185">Reference proteome</keyword>
<gene>
    <name evidence="1" type="ORF">CTI12_AA259660</name>
</gene>
<name>A0A2U1NJL0_ARTAN</name>
<organism evidence="1 2">
    <name type="scientific">Artemisia annua</name>
    <name type="common">Sweet wormwood</name>
    <dbReference type="NCBI Taxonomy" id="35608"/>
    <lineage>
        <taxon>Eukaryota</taxon>
        <taxon>Viridiplantae</taxon>
        <taxon>Streptophyta</taxon>
        <taxon>Embryophyta</taxon>
        <taxon>Tracheophyta</taxon>
        <taxon>Spermatophyta</taxon>
        <taxon>Magnoliopsida</taxon>
        <taxon>eudicotyledons</taxon>
        <taxon>Gunneridae</taxon>
        <taxon>Pentapetalae</taxon>
        <taxon>asterids</taxon>
        <taxon>campanulids</taxon>
        <taxon>Asterales</taxon>
        <taxon>Asteraceae</taxon>
        <taxon>Asteroideae</taxon>
        <taxon>Anthemideae</taxon>
        <taxon>Artemisiinae</taxon>
        <taxon>Artemisia</taxon>
    </lineage>
</organism>
<evidence type="ECO:0000313" key="1">
    <source>
        <dbReference type="EMBL" id="PWA73656.1"/>
    </source>
</evidence>